<feature type="chain" id="PRO_5041934710" evidence="1">
    <location>
        <begin position="26"/>
        <end position="273"/>
    </location>
</feature>
<accession>A0AAD9PNR5</accession>
<comment type="caution">
    <text evidence="2">The sequence shown here is derived from an EMBL/GenBank/DDBJ whole genome shotgun (WGS) entry which is preliminary data.</text>
</comment>
<gene>
    <name evidence="2" type="ORF">BdWA1_000949</name>
</gene>
<dbReference type="RefSeq" id="XP_067804788.1">
    <property type="nucleotide sequence ID" value="XM_067945997.1"/>
</dbReference>
<organism evidence="2 3">
    <name type="scientific">Babesia duncani</name>
    <dbReference type="NCBI Taxonomy" id="323732"/>
    <lineage>
        <taxon>Eukaryota</taxon>
        <taxon>Sar</taxon>
        <taxon>Alveolata</taxon>
        <taxon>Apicomplexa</taxon>
        <taxon>Aconoidasida</taxon>
        <taxon>Piroplasmida</taxon>
        <taxon>Babesiidae</taxon>
        <taxon>Babesia</taxon>
    </lineage>
</organism>
<evidence type="ECO:0000313" key="2">
    <source>
        <dbReference type="EMBL" id="KAK2197946.1"/>
    </source>
</evidence>
<reference evidence="2" key="1">
    <citation type="journal article" date="2023" name="Nat. Microbiol.">
        <title>Babesia duncani multi-omics identifies virulence factors and drug targets.</title>
        <authorList>
            <person name="Singh P."/>
            <person name="Lonardi S."/>
            <person name="Liang Q."/>
            <person name="Vydyam P."/>
            <person name="Khabirova E."/>
            <person name="Fang T."/>
            <person name="Gihaz S."/>
            <person name="Thekkiniath J."/>
            <person name="Munshi M."/>
            <person name="Abel S."/>
            <person name="Ciampossin L."/>
            <person name="Batugedara G."/>
            <person name="Gupta M."/>
            <person name="Lu X.M."/>
            <person name="Lenz T."/>
            <person name="Chakravarty S."/>
            <person name="Cornillot E."/>
            <person name="Hu Y."/>
            <person name="Ma W."/>
            <person name="Gonzalez L.M."/>
            <person name="Sanchez S."/>
            <person name="Estrada K."/>
            <person name="Sanchez-Flores A."/>
            <person name="Montero E."/>
            <person name="Harb O.S."/>
            <person name="Le Roch K.G."/>
            <person name="Mamoun C.B."/>
        </authorList>
    </citation>
    <scope>NUCLEOTIDE SEQUENCE</scope>
    <source>
        <strain evidence="2">WA1</strain>
    </source>
</reference>
<proteinExistence type="predicted"/>
<dbReference type="KEGG" id="bdw:94335247"/>
<sequence length="273" mass="30624">MQTENAKFPSSLFLLLLLAAPHAAPKHSQVHGHKINAKGPCSLKLDWWRQKKGTVSFKALGGSLSTVPEPANVLLHATEYRSCISELNNTRTPKQLAKTIKRYTTRLKELSKKIPMTPSLRIYAHAQMPLKMLEHALIHAFGQIAGEHYRAALKRLLPASPKSVLQKALLWLQFQQLVQSFIDMLQIMGVPYNARKLHCILSLYNREVPEALYWSLVHFRALKNGLRLVFKIACLYLVNHAILPLLVAQLSQTLNGLIPGIGNITKHATVTIS</sequence>
<dbReference type="EMBL" id="JALLKP010000001">
    <property type="protein sequence ID" value="KAK2197946.1"/>
    <property type="molecule type" value="Genomic_DNA"/>
</dbReference>
<evidence type="ECO:0000313" key="3">
    <source>
        <dbReference type="Proteomes" id="UP001214638"/>
    </source>
</evidence>
<name>A0AAD9PNR5_9APIC</name>
<protein>
    <submittedName>
        <fullName evidence="2">Uncharacterized protein</fullName>
    </submittedName>
</protein>
<feature type="signal peptide" evidence="1">
    <location>
        <begin position="1"/>
        <end position="25"/>
    </location>
</feature>
<keyword evidence="3" id="KW-1185">Reference proteome</keyword>
<dbReference type="GeneID" id="94335247"/>
<dbReference type="Proteomes" id="UP001214638">
    <property type="component" value="Unassembled WGS sequence"/>
</dbReference>
<evidence type="ECO:0000256" key="1">
    <source>
        <dbReference type="SAM" id="SignalP"/>
    </source>
</evidence>
<dbReference type="AlphaFoldDB" id="A0AAD9PNR5"/>
<keyword evidence="1" id="KW-0732">Signal</keyword>